<keyword evidence="3" id="KW-1185">Reference proteome</keyword>
<dbReference type="GO" id="GO:0003723">
    <property type="term" value="F:RNA binding"/>
    <property type="evidence" value="ECO:0007669"/>
    <property type="project" value="InterPro"/>
</dbReference>
<evidence type="ECO:0000313" key="3">
    <source>
        <dbReference type="Proteomes" id="UP000472274"/>
    </source>
</evidence>
<dbReference type="PANTHER" id="PTHR22639">
    <property type="entry name" value="GAG-RELATED PROTEIN"/>
    <property type="match status" value="1"/>
</dbReference>
<evidence type="ECO:0000259" key="1">
    <source>
        <dbReference type="Pfam" id="PF23057"/>
    </source>
</evidence>
<protein>
    <recommendedName>
        <fullName evidence="1">Zinc finger CCHC domain-containing protein</fullName>
    </recommendedName>
</protein>
<sequence>MEPFDLELEWGKERYLSLPLPAKMTAALNGGAEGGFGFPVGSLHVMVAESVCLEADVEVSVHRLVDLVLLSANVMGLGVCGAAWEDILCSSHSWSGLSFWAKLIIMEHYFRMPRQKYIIQVQYLGDMDKCPTRDFVVEILLLKSLGLSPSQLKAIMHLSSSREFNVRFYSYGEVQFFWEQSGIRKGTRDWNDIIAISLFQPAIKPVTVFFHNEYIYEANVLHWVSCYAKVLQPPVEWDYCMLGGGEGGACTCFTCDSTAHFRMGCEVRKCMRCGANTHKTADCRDIFRCNMCGESRHVYRCRADDLSVFGGAAFGSSGDP</sequence>
<organism evidence="2 3">
    <name type="scientific">Terrapene triunguis</name>
    <name type="common">Three-toed box turtle</name>
    <dbReference type="NCBI Taxonomy" id="2587831"/>
    <lineage>
        <taxon>Eukaryota</taxon>
        <taxon>Metazoa</taxon>
        <taxon>Chordata</taxon>
        <taxon>Craniata</taxon>
        <taxon>Vertebrata</taxon>
        <taxon>Euteleostomi</taxon>
        <taxon>Archelosauria</taxon>
        <taxon>Testudinata</taxon>
        <taxon>Testudines</taxon>
        <taxon>Cryptodira</taxon>
        <taxon>Durocryptodira</taxon>
        <taxon>Testudinoidea</taxon>
        <taxon>Emydidae</taxon>
        <taxon>Terrapene</taxon>
    </lineage>
</organism>
<dbReference type="GO" id="GO:0002218">
    <property type="term" value="P:activation of innate immune response"/>
    <property type="evidence" value="ECO:0007669"/>
    <property type="project" value="InterPro"/>
</dbReference>
<dbReference type="InterPro" id="IPR057810">
    <property type="entry name" value="RBD_ZCCHC3_1st"/>
</dbReference>
<dbReference type="GeneTree" id="ENSGT01070000257200"/>
<feature type="domain" description="Zinc finger CCHC" evidence="1">
    <location>
        <begin position="116"/>
        <end position="192"/>
    </location>
</feature>
<dbReference type="AlphaFoldDB" id="A0A674JMN7"/>
<evidence type="ECO:0000313" key="2">
    <source>
        <dbReference type="Ensembl" id="ENSTMTP00000020514.1"/>
    </source>
</evidence>
<proteinExistence type="predicted"/>
<reference evidence="2" key="1">
    <citation type="submission" date="2025-08" db="UniProtKB">
        <authorList>
            <consortium name="Ensembl"/>
        </authorList>
    </citation>
    <scope>IDENTIFICATION</scope>
</reference>
<dbReference type="InterPro" id="IPR042509">
    <property type="entry name" value="ZCCHC3"/>
</dbReference>
<dbReference type="InParanoid" id="A0A674JMN7"/>
<name>A0A674JMN7_9SAUR</name>
<dbReference type="GO" id="GO:0003690">
    <property type="term" value="F:double-stranded DNA binding"/>
    <property type="evidence" value="ECO:0007669"/>
    <property type="project" value="InterPro"/>
</dbReference>
<dbReference type="Proteomes" id="UP000472274">
    <property type="component" value="Unplaced"/>
</dbReference>
<accession>A0A674JMN7</accession>
<dbReference type="Pfam" id="PF23057">
    <property type="entry name" value="RBD_ZCCHC3_1st"/>
    <property type="match status" value="1"/>
</dbReference>
<dbReference type="PANTHER" id="PTHR22639:SF4">
    <property type="entry name" value="ZINC FINGER CCHC DOMAIN-CONTAINING PROTEIN 3"/>
    <property type="match status" value="1"/>
</dbReference>
<reference evidence="2" key="2">
    <citation type="submission" date="2025-09" db="UniProtKB">
        <authorList>
            <consortium name="Ensembl"/>
        </authorList>
    </citation>
    <scope>IDENTIFICATION</scope>
</reference>
<dbReference type="Ensembl" id="ENSTMTT00000021232.1">
    <property type="protein sequence ID" value="ENSTMTP00000020514.1"/>
    <property type="gene ID" value="ENSTMTG00000015007.1"/>
</dbReference>